<dbReference type="EMBL" id="QEWE01000029">
    <property type="protein sequence ID" value="REJ25911.1"/>
    <property type="molecule type" value="Genomic_DNA"/>
</dbReference>
<name>A0A3E0JZS5_9BACI</name>
<sequence length="88" mass="9768">MISATRSIPFNRMYGFEQPGHAGIRLPRFFDEVQKIAVKRSGRKAVPFPEGCVPGAGSGISRKHENLADEVPHLSKRSAKRFCTNART</sequence>
<accession>A0A3E0JZS5</accession>
<dbReference type="AlphaFoldDB" id="A0A3E0JZS5"/>
<evidence type="ECO:0000313" key="1">
    <source>
        <dbReference type="EMBL" id="REJ25911.1"/>
    </source>
</evidence>
<dbReference type="Proteomes" id="UP000257014">
    <property type="component" value="Unassembled WGS sequence"/>
</dbReference>
<proteinExistence type="predicted"/>
<gene>
    <name evidence="1" type="ORF">C6P37_14310</name>
</gene>
<comment type="caution">
    <text evidence="1">The sequence shown here is derived from an EMBL/GenBank/DDBJ whole genome shotgun (WGS) entry which is preliminary data.</text>
</comment>
<protein>
    <submittedName>
        <fullName evidence="1">Uncharacterized protein</fullName>
    </submittedName>
</protein>
<reference evidence="1 2" key="1">
    <citation type="submission" date="2018-03" db="EMBL/GenBank/DDBJ databases">
        <authorList>
            <person name="Keele B.F."/>
        </authorList>
    </citation>
    <scope>NUCLEOTIDE SEQUENCE [LARGE SCALE GENOMIC DNA]</scope>
    <source>
        <strain evidence="1">ZCTH4_d</strain>
    </source>
</reference>
<organism evidence="1 2">
    <name type="scientific">Caldibacillus debilis</name>
    <dbReference type="NCBI Taxonomy" id="301148"/>
    <lineage>
        <taxon>Bacteria</taxon>
        <taxon>Bacillati</taxon>
        <taxon>Bacillota</taxon>
        <taxon>Bacilli</taxon>
        <taxon>Bacillales</taxon>
        <taxon>Bacillaceae</taxon>
        <taxon>Caldibacillus</taxon>
    </lineage>
</organism>
<evidence type="ECO:0000313" key="2">
    <source>
        <dbReference type="Proteomes" id="UP000257014"/>
    </source>
</evidence>